<dbReference type="PATRIC" id="fig|937777.3.peg.3492"/>
<proteinExistence type="predicted"/>
<feature type="domain" description="NurA" evidence="1">
    <location>
        <begin position="49"/>
        <end position="303"/>
    </location>
</feature>
<accession>L0A4V1</accession>
<evidence type="ECO:0000313" key="3">
    <source>
        <dbReference type="Proteomes" id="UP000010467"/>
    </source>
</evidence>
<evidence type="ECO:0000313" key="2">
    <source>
        <dbReference type="EMBL" id="AFZ68913.1"/>
    </source>
</evidence>
<dbReference type="HOGENOM" id="CLU_069565_0_0_0"/>
<organism evidence="2 3">
    <name type="scientific">Deinococcus peraridilitoris (strain DSM 19664 / LMG 22246 / CIP 109416 / KR-200)</name>
    <dbReference type="NCBI Taxonomy" id="937777"/>
    <lineage>
        <taxon>Bacteria</taxon>
        <taxon>Thermotogati</taxon>
        <taxon>Deinococcota</taxon>
        <taxon>Deinococci</taxon>
        <taxon>Deinococcales</taxon>
        <taxon>Deinococcaceae</taxon>
        <taxon>Deinococcus</taxon>
    </lineage>
</organism>
<dbReference type="STRING" id="937777.Deipe_3480"/>
<dbReference type="KEGG" id="dpd:Deipe_3480"/>
<gene>
    <name evidence="2" type="ordered locus">Deipe_3480</name>
</gene>
<dbReference type="EMBL" id="CP003382">
    <property type="protein sequence ID" value="AFZ68913.1"/>
    <property type="molecule type" value="Genomic_DNA"/>
</dbReference>
<dbReference type="Proteomes" id="UP000010467">
    <property type="component" value="Chromosome"/>
</dbReference>
<dbReference type="InterPro" id="IPR012337">
    <property type="entry name" value="RNaseH-like_sf"/>
</dbReference>
<dbReference type="SUPFAM" id="SSF53098">
    <property type="entry name" value="Ribonuclease H-like"/>
    <property type="match status" value="1"/>
</dbReference>
<sequence length="343" mass="37998">MRIRLDPWPIDTLDPQMSLNAFKGDVIDIESNRWERLARRTIPQNLHTVYVVDGKPRMEARLLVENGAAPLFGGYGAYVVGAVELDPHGRREAQLQHVRASRILALCGDVKAEGARLIPRNPHTGELLYRVENAEGNTQSAPAQKIQSLMLREEQKLSHAFASQVPWSEDDDEEDLAALTLQDGPVRPGFGGGAVVGCVKTMQTLYVSADRAYLLSELRPGERSPILYFRYDGSGEARFTWYVRLCDAEFYQHPYAGVMRLEMHAGDNTELPNIVRAIADLSGDLLCKLASKAHKDPRAPQNLIPTRALEQAMGRAMGDASLVMRRIRAHIAQELGQPLGGVA</sequence>
<name>L0A4V1_DEIPD</name>
<protein>
    <recommendedName>
        <fullName evidence="1">NurA domain-containing protein</fullName>
    </recommendedName>
</protein>
<dbReference type="Pfam" id="PF09376">
    <property type="entry name" value="NurA"/>
    <property type="match status" value="1"/>
</dbReference>
<dbReference type="InterPro" id="IPR018977">
    <property type="entry name" value="NurA_domain"/>
</dbReference>
<evidence type="ECO:0000259" key="1">
    <source>
        <dbReference type="Pfam" id="PF09376"/>
    </source>
</evidence>
<dbReference type="RefSeq" id="WP_015237211.1">
    <property type="nucleotide sequence ID" value="NC_019793.1"/>
</dbReference>
<dbReference type="OrthoDB" id="255198at2"/>
<keyword evidence="3" id="KW-1185">Reference proteome</keyword>
<dbReference type="AlphaFoldDB" id="L0A4V1"/>
<dbReference type="eggNOG" id="COG2380">
    <property type="taxonomic scope" value="Bacteria"/>
</dbReference>
<reference evidence="3" key="1">
    <citation type="submission" date="2012-03" db="EMBL/GenBank/DDBJ databases">
        <title>Complete sequence of chromosome of Deinococcus peraridilitoris DSM 19664.</title>
        <authorList>
            <person name="Lucas S."/>
            <person name="Copeland A."/>
            <person name="Lapidus A."/>
            <person name="Glavina del Rio T."/>
            <person name="Dalin E."/>
            <person name="Tice H."/>
            <person name="Bruce D."/>
            <person name="Goodwin L."/>
            <person name="Pitluck S."/>
            <person name="Peters L."/>
            <person name="Mikhailova N."/>
            <person name="Lu M."/>
            <person name="Kyrpides N."/>
            <person name="Mavromatis K."/>
            <person name="Ivanova N."/>
            <person name="Brettin T."/>
            <person name="Detter J.C."/>
            <person name="Han C."/>
            <person name="Larimer F."/>
            <person name="Land M."/>
            <person name="Hauser L."/>
            <person name="Markowitz V."/>
            <person name="Cheng J.-F."/>
            <person name="Hugenholtz P."/>
            <person name="Woyke T."/>
            <person name="Wu D."/>
            <person name="Pukall R."/>
            <person name="Steenblock K."/>
            <person name="Brambilla E."/>
            <person name="Klenk H.-P."/>
            <person name="Eisen J.A."/>
        </authorList>
    </citation>
    <scope>NUCLEOTIDE SEQUENCE [LARGE SCALE GENOMIC DNA]</scope>
    <source>
        <strain evidence="3">DSM 19664 / LMG 22246 / CIP 109416 / KR-200</strain>
    </source>
</reference>